<dbReference type="InterPro" id="IPR032508">
    <property type="entry name" value="FecR_C"/>
</dbReference>
<organism evidence="4 5">
    <name type="scientific">Niastella populi</name>
    <dbReference type="NCBI Taxonomy" id="550983"/>
    <lineage>
        <taxon>Bacteria</taxon>
        <taxon>Pseudomonadati</taxon>
        <taxon>Bacteroidota</taxon>
        <taxon>Chitinophagia</taxon>
        <taxon>Chitinophagales</taxon>
        <taxon>Chitinophagaceae</taxon>
        <taxon>Niastella</taxon>
    </lineage>
</organism>
<feature type="domain" description="FecR protein" evidence="2">
    <location>
        <begin position="94"/>
        <end position="186"/>
    </location>
</feature>
<dbReference type="Pfam" id="PF16344">
    <property type="entry name" value="FecR_C"/>
    <property type="match status" value="1"/>
</dbReference>
<keyword evidence="1" id="KW-1133">Transmembrane helix</keyword>
<protein>
    <recommendedName>
        <fullName evidence="6">FecR protein domain-containing protein</fullName>
    </recommendedName>
</protein>
<dbReference type="InterPro" id="IPR012373">
    <property type="entry name" value="Ferrdict_sens_TM"/>
</dbReference>
<keyword evidence="5" id="KW-1185">Reference proteome</keyword>
<proteinExistence type="predicted"/>
<keyword evidence="1" id="KW-0472">Membrane</keyword>
<feature type="domain" description="Protein FecR C-terminal" evidence="3">
    <location>
        <begin position="226"/>
        <end position="291"/>
    </location>
</feature>
<dbReference type="OrthoDB" id="697544at2"/>
<evidence type="ECO:0000313" key="4">
    <source>
        <dbReference type="EMBL" id="OQP68275.1"/>
    </source>
</evidence>
<dbReference type="AlphaFoldDB" id="A0A1V9GC72"/>
<dbReference type="InterPro" id="IPR006860">
    <property type="entry name" value="FecR"/>
</dbReference>
<name>A0A1V9GC72_9BACT</name>
<reference evidence="5" key="1">
    <citation type="submission" date="2016-04" db="EMBL/GenBank/DDBJ databases">
        <authorList>
            <person name="Chen L."/>
            <person name="Zhuang W."/>
            <person name="Wang G."/>
        </authorList>
    </citation>
    <scope>NUCLEOTIDE SEQUENCE [LARGE SCALE GENOMIC DNA]</scope>
    <source>
        <strain evidence="5">208</strain>
    </source>
</reference>
<accession>A0A1V9GC72</accession>
<evidence type="ECO:0000259" key="2">
    <source>
        <dbReference type="Pfam" id="PF04773"/>
    </source>
</evidence>
<gene>
    <name evidence="4" type="ORF">A4R26_00235</name>
</gene>
<dbReference type="Gene3D" id="3.55.50.30">
    <property type="match status" value="1"/>
</dbReference>
<evidence type="ECO:0000259" key="3">
    <source>
        <dbReference type="Pfam" id="PF16344"/>
    </source>
</evidence>
<dbReference type="Proteomes" id="UP000192276">
    <property type="component" value="Unassembled WGS sequence"/>
</dbReference>
<dbReference type="STRING" id="550983.A4R26_00235"/>
<evidence type="ECO:0008006" key="6">
    <source>
        <dbReference type="Google" id="ProtNLM"/>
    </source>
</evidence>
<dbReference type="PANTHER" id="PTHR30273:SF2">
    <property type="entry name" value="PROTEIN FECR"/>
    <property type="match status" value="1"/>
</dbReference>
<evidence type="ECO:0000313" key="5">
    <source>
        <dbReference type="Proteomes" id="UP000192276"/>
    </source>
</evidence>
<dbReference type="PIRSF" id="PIRSF018266">
    <property type="entry name" value="FecR"/>
    <property type="match status" value="1"/>
</dbReference>
<feature type="transmembrane region" description="Helical" evidence="1">
    <location>
        <begin position="56"/>
        <end position="78"/>
    </location>
</feature>
<dbReference type="Gene3D" id="2.60.120.1440">
    <property type="match status" value="1"/>
</dbReference>
<dbReference type="RefSeq" id="WP_081158443.1">
    <property type="nucleotide sequence ID" value="NZ_LWBP01000001.1"/>
</dbReference>
<dbReference type="PANTHER" id="PTHR30273">
    <property type="entry name" value="PERIPLASMIC SIGNAL SENSOR AND SIGMA FACTOR ACTIVATOR FECR-RELATED"/>
    <property type="match status" value="1"/>
</dbReference>
<sequence length="300" mass="32830">MKRKSKEHSDDSRLENLVSRYFKKAEETGVESSGHFDGQGVFQCIKNNIAAKRRRVILFSVAAAAAVLVLLLGSIALWQQHTAQPQYVAMLEKTTGAGNIAQVQLADGSTIWLNAGSTVRYPAAFATGKREIFLEGEAFFEVSKDAKRPFLVHTGNIITHVLGTSFNVATWPQNKQVSVTVLTGKVSVGNHQLTPRQQATCSQDGKTVAFYENIDPGEITGWKEHKIIYNNKSLLQVAASLERWYGITIRLHAPVADCIVSADFTGEPVANVMTVLARLVNGKVERKNGSYHITGEGCSN</sequence>
<evidence type="ECO:0000256" key="1">
    <source>
        <dbReference type="SAM" id="Phobius"/>
    </source>
</evidence>
<keyword evidence="1" id="KW-0812">Transmembrane</keyword>
<comment type="caution">
    <text evidence="4">The sequence shown here is derived from an EMBL/GenBank/DDBJ whole genome shotgun (WGS) entry which is preliminary data.</text>
</comment>
<dbReference type="Pfam" id="PF04773">
    <property type="entry name" value="FecR"/>
    <property type="match status" value="1"/>
</dbReference>
<dbReference type="EMBL" id="LWBP01000001">
    <property type="protein sequence ID" value="OQP68275.1"/>
    <property type="molecule type" value="Genomic_DNA"/>
</dbReference>
<dbReference type="GO" id="GO:0016989">
    <property type="term" value="F:sigma factor antagonist activity"/>
    <property type="evidence" value="ECO:0007669"/>
    <property type="project" value="TreeGrafter"/>
</dbReference>